<protein>
    <submittedName>
        <fullName evidence="2">Uncharacterized protein</fullName>
    </submittedName>
</protein>
<evidence type="ECO:0000313" key="2">
    <source>
        <dbReference type="EMBL" id="KAF9154544.1"/>
    </source>
</evidence>
<dbReference type="EMBL" id="JAAAUQ010000111">
    <property type="protein sequence ID" value="KAF9154544.1"/>
    <property type="molecule type" value="Genomic_DNA"/>
</dbReference>
<feature type="region of interest" description="Disordered" evidence="1">
    <location>
        <begin position="170"/>
        <end position="189"/>
    </location>
</feature>
<feature type="compositionally biased region" description="Basic and acidic residues" evidence="1">
    <location>
        <begin position="139"/>
        <end position="151"/>
    </location>
</feature>
<gene>
    <name evidence="2" type="ORF">BG015_000688</name>
</gene>
<dbReference type="AlphaFoldDB" id="A0A9P5VDP0"/>
<proteinExistence type="predicted"/>
<dbReference type="Gene3D" id="3.80.10.10">
    <property type="entry name" value="Ribonuclease Inhibitor"/>
    <property type="match status" value="1"/>
</dbReference>
<dbReference type="Proteomes" id="UP000748756">
    <property type="component" value="Unassembled WGS sequence"/>
</dbReference>
<dbReference type="OrthoDB" id="2420896at2759"/>
<sequence length="463" mass="52769">MSQYPNRCPADRDGSTLEAQDAARCSRFLADDGGGGDGVEDLEKLSTRGRHLPYTSYEAFANGDAKEKDGLFNFLFQDQAEWMIGVPEYLQRALLNRPGADRIVALRIPIRRVRSFQERWDRAPREWDKARSRRGKARAAREKLQAEREMDEEIRGRNLDVVASSSLLATSSSSPQENKDNGTQTASDYTMNVSSRPYCFTLNKLTNLRRIEICNLSQNSCDWETLHRALFTLEFGSNSDVQLEDLSKIKPTAALQKKRRHRNKIRELCLTTQSTMGPEIDRILECFGGLEVLEIMTPSFQYHPWVTNWDPSLCRELKVLRNLSLDVLTTVTEAFGDQLEELVICFSGHEGPLQFKHPLTHLTRLAIRFTSLKRFYFEGLAQQCPLLEWIVIQYTWFSGSHPNHDDNVDGNPTAMSSERRPVYDRLNDGIVEALGQFTKLRTMLESETDRGPYDASSDDRGAG</sequence>
<accession>A0A9P5VDP0</accession>
<reference evidence="2" key="1">
    <citation type="journal article" date="2020" name="Fungal Divers.">
        <title>Resolving the Mortierellaceae phylogeny through synthesis of multi-gene phylogenetics and phylogenomics.</title>
        <authorList>
            <person name="Vandepol N."/>
            <person name="Liber J."/>
            <person name="Desiro A."/>
            <person name="Na H."/>
            <person name="Kennedy M."/>
            <person name="Barry K."/>
            <person name="Grigoriev I.V."/>
            <person name="Miller A.N."/>
            <person name="O'Donnell K."/>
            <person name="Stajich J.E."/>
            <person name="Bonito G."/>
        </authorList>
    </citation>
    <scope>NUCLEOTIDE SEQUENCE</scope>
    <source>
        <strain evidence="2">NRRL 6426</strain>
    </source>
</reference>
<dbReference type="InterPro" id="IPR032675">
    <property type="entry name" value="LRR_dom_sf"/>
</dbReference>
<organism evidence="2 3">
    <name type="scientific">Linnemannia schmuckeri</name>
    <dbReference type="NCBI Taxonomy" id="64567"/>
    <lineage>
        <taxon>Eukaryota</taxon>
        <taxon>Fungi</taxon>
        <taxon>Fungi incertae sedis</taxon>
        <taxon>Mucoromycota</taxon>
        <taxon>Mortierellomycotina</taxon>
        <taxon>Mortierellomycetes</taxon>
        <taxon>Mortierellales</taxon>
        <taxon>Mortierellaceae</taxon>
        <taxon>Linnemannia</taxon>
    </lineage>
</organism>
<evidence type="ECO:0000256" key="1">
    <source>
        <dbReference type="SAM" id="MobiDB-lite"/>
    </source>
</evidence>
<name>A0A9P5VDP0_9FUNG</name>
<feature type="region of interest" description="Disordered" evidence="1">
    <location>
        <begin position="131"/>
        <end position="151"/>
    </location>
</feature>
<dbReference type="SUPFAM" id="SSF52047">
    <property type="entry name" value="RNI-like"/>
    <property type="match status" value="1"/>
</dbReference>
<comment type="caution">
    <text evidence="2">The sequence shown here is derived from an EMBL/GenBank/DDBJ whole genome shotgun (WGS) entry which is preliminary data.</text>
</comment>
<keyword evidence="3" id="KW-1185">Reference proteome</keyword>
<evidence type="ECO:0000313" key="3">
    <source>
        <dbReference type="Proteomes" id="UP000748756"/>
    </source>
</evidence>